<evidence type="ECO:0000256" key="1">
    <source>
        <dbReference type="SAM" id="Phobius"/>
    </source>
</evidence>
<organism evidence="2 3">
    <name type="scientific">Flavobacterium alkalisoli</name>
    <dbReference type="NCBI Taxonomy" id="2602769"/>
    <lineage>
        <taxon>Bacteria</taxon>
        <taxon>Pseudomonadati</taxon>
        <taxon>Bacteroidota</taxon>
        <taxon>Flavobacteriia</taxon>
        <taxon>Flavobacteriales</taxon>
        <taxon>Flavobacteriaceae</taxon>
        <taxon>Flavobacterium</taxon>
    </lineage>
</organism>
<keyword evidence="1" id="KW-1133">Transmembrane helix</keyword>
<evidence type="ECO:0000313" key="2">
    <source>
        <dbReference type="EMBL" id="QEE49652.1"/>
    </source>
</evidence>
<keyword evidence="1" id="KW-0812">Transmembrane</keyword>
<reference evidence="2 3" key="1">
    <citation type="submission" date="2019-08" db="EMBL/GenBank/DDBJ databases">
        <title>Flavobacterium alkalisoli sp. nov., isolated from rhizosphere soil of Suaeda salsa.</title>
        <authorList>
            <person name="Sun J.-Q."/>
            <person name="Xu L."/>
        </authorList>
    </citation>
    <scope>NUCLEOTIDE SEQUENCE [LARGE SCALE GENOMIC DNA]</scope>
    <source>
        <strain evidence="2 3">XS-5</strain>
    </source>
</reference>
<keyword evidence="1" id="KW-0472">Membrane</keyword>
<dbReference type="Proteomes" id="UP000321222">
    <property type="component" value="Chromosome"/>
</dbReference>
<gene>
    <name evidence="2" type="ORF">FUA48_08660</name>
</gene>
<dbReference type="OrthoDB" id="1451017at2"/>
<dbReference type="EMBL" id="CP042831">
    <property type="protein sequence ID" value="QEE49652.1"/>
    <property type="molecule type" value="Genomic_DNA"/>
</dbReference>
<dbReference type="KEGG" id="fak:FUA48_08660"/>
<feature type="transmembrane region" description="Helical" evidence="1">
    <location>
        <begin position="182"/>
        <end position="200"/>
    </location>
</feature>
<dbReference type="AlphaFoldDB" id="A0A5B9FXV5"/>
<keyword evidence="3" id="KW-1185">Reference proteome</keyword>
<name>A0A5B9FXV5_9FLAO</name>
<evidence type="ECO:0000313" key="3">
    <source>
        <dbReference type="Proteomes" id="UP000321222"/>
    </source>
</evidence>
<feature type="transmembrane region" description="Helical" evidence="1">
    <location>
        <begin position="127"/>
        <end position="146"/>
    </location>
</feature>
<feature type="transmembrane region" description="Helical" evidence="1">
    <location>
        <begin position="206"/>
        <end position="225"/>
    </location>
</feature>
<protein>
    <submittedName>
        <fullName evidence="2">Uncharacterized protein</fullName>
    </submittedName>
</protein>
<proteinExistence type="predicted"/>
<dbReference type="RefSeq" id="WP_147583160.1">
    <property type="nucleotide sequence ID" value="NZ_CP042831.1"/>
</dbReference>
<sequence length="230" mass="26824">MRSLDIKLVLPYNWYHARRIKICDDKGKVLTKIMHNEHHQVTLDNEVEFIIIKLDFLRSKIEVPKGQTNLYLGVYMDFRDKFPIMYYDILKRKCLTGMFLDENKFQNFDVSIYGQSKKYILKSEVNLANVLLGMLISVGLIVTSVWEQDNENNSLVFFIGMVSFFSLLMIKLSDGKLSLYDYRNRVIATGAAFILSAFFVENAYPVRALLIIFTLGFIFQAYRNFSTIKT</sequence>
<feature type="transmembrane region" description="Helical" evidence="1">
    <location>
        <begin position="152"/>
        <end position="170"/>
    </location>
</feature>
<accession>A0A5B9FXV5</accession>